<sequence length="82" mass="9527">MIQFNFATVDTLPLSGQRAFWNSLEYQLSQDDGAFREHLEQGRPVYYCDDKYPSEIIREWPDGKRDLGIVTAAGQFELLRVL</sequence>
<dbReference type="EMBL" id="WNLA01000032">
    <property type="protein sequence ID" value="MTW05885.1"/>
    <property type="molecule type" value="Genomic_DNA"/>
</dbReference>
<comment type="caution">
    <text evidence="1">The sequence shown here is derived from an EMBL/GenBank/DDBJ whole genome shotgun (WGS) entry which is preliminary data.</text>
</comment>
<dbReference type="AlphaFoldDB" id="A0A6L6Q8E9"/>
<evidence type="ECO:0000313" key="1">
    <source>
        <dbReference type="EMBL" id="MTW05885.1"/>
    </source>
</evidence>
<proteinExistence type="predicted"/>
<dbReference type="RefSeq" id="WP_155442227.1">
    <property type="nucleotide sequence ID" value="NZ_WNLA01000032.1"/>
</dbReference>
<reference evidence="1 2" key="1">
    <citation type="submission" date="2019-11" db="EMBL/GenBank/DDBJ databases">
        <title>Type strains purchased from KCTC, JCM and DSMZ.</title>
        <authorList>
            <person name="Lu H."/>
        </authorList>
    </citation>
    <scope>NUCLEOTIDE SEQUENCE [LARGE SCALE GENOMIC DNA]</scope>
    <source>
        <strain evidence="1 2">KCTC 42409</strain>
    </source>
</reference>
<organism evidence="1 2">
    <name type="scientific">Pseudoduganella ginsengisoli</name>
    <dbReference type="NCBI Taxonomy" id="1462440"/>
    <lineage>
        <taxon>Bacteria</taxon>
        <taxon>Pseudomonadati</taxon>
        <taxon>Pseudomonadota</taxon>
        <taxon>Betaproteobacteria</taxon>
        <taxon>Burkholderiales</taxon>
        <taxon>Oxalobacteraceae</taxon>
        <taxon>Telluria group</taxon>
        <taxon>Pseudoduganella</taxon>
    </lineage>
</organism>
<accession>A0A6L6Q8E9</accession>
<keyword evidence="2" id="KW-1185">Reference proteome</keyword>
<evidence type="ECO:0000313" key="2">
    <source>
        <dbReference type="Proteomes" id="UP000484015"/>
    </source>
</evidence>
<name>A0A6L6Q8E9_9BURK</name>
<protein>
    <submittedName>
        <fullName evidence="1">Uncharacterized protein</fullName>
    </submittedName>
</protein>
<dbReference type="OrthoDB" id="8686801at2"/>
<gene>
    <name evidence="1" type="ORF">GM668_27785</name>
</gene>
<dbReference type="Proteomes" id="UP000484015">
    <property type="component" value="Unassembled WGS sequence"/>
</dbReference>